<dbReference type="EMBL" id="QLLG01000836">
    <property type="protein sequence ID" value="RMX61965.1"/>
    <property type="molecule type" value="Genomic_DNA"/>
</dbReference>
<gene>
    <name evidence="2" type="ORF">DD237_004905</name>
    <name evidence="1" type="ORF">DD238_008054</name>
</gene>
<protein>
    <recommendedName>
        <fullName evidence="5">PX domain-containing protein</fullName>
    </recommendedName>
</protein>
<reference evidence="3 4" key="1">
    <citation type="submission" date="2018-06" db="EMBL/GenBank/DDBJ databases">
        <title>Comparative genomics of downy mildews reveals potential adaptations to biotrophy.</title>
        <authorList>
            <person name="Fletcher K."/>
            <person name="Klosterman S.J."/>
            <person name="Derevnina L."/>
            <person name="Martin F."/>
            <person name="Koike S."/>
            <person name="Reyes Chin-Wo S."/>
            <person name="Mou B."/>
            <person name="Michelmore R."/>
        </authorList>
    </citation>
    <scope>NUCLEOTIDE SEQUENCE [LARGE SCALE GENOMIC DNA]</scope>
    <source>
        <strain evidence="2 4">R13</strain>
        <strain evidence="1 3">R14</strain>
    </source>
</reference>
<dbReference type="AlphaFoldDB" id="A0A3M6V6J8"/>
<dbReference type="OrthoDB" id="151335at2759"/>
<dbReference type="Proteomes" id="UP000282087">
    <property type="component" value="Unassembled WGS sequence"/>
</dbReference>
<dbReference type="Proteomes" id="UP000286097">
    <property type="component" value="Unassembled WGS sequence"/>
</dbReference>
<sequence length="213" mass="25294">MPVNEHEPKQLSLIPHLAPKRSQHEMIQNHKAPPLTPVPMEPLRWSSASFSLSFLNNIDRLEINETVVRDGVTYYVLELYQFHYGSRLPTNVNNPRMAASRLSSTSEPCKPDFRVERRYSDFTKLRHQIKLWKCHDAQYACKYCYDFSHYIRFKLRQPRMLTSFGQNVEKRKDILRDFMTDFVELAQNPLKNTMHRCEANRHVPILLESFLRD</sequence>
<dbReference type="GO" id="GO:0035091">
    <property type="term" value="F:phosphatidylinositol binding"/>
    <property type="evidence" value="ECO:0007669"/>
    <property type="project" value="InterPro"/>
</dbReference>
<accession>A0A3M6V6J8</accession>
<dbReference type="VEuPathDB" id="FungiDB:DD237_004905"/>
<evidence type="ECO:0000313" key="2">
    <source>
        <dbReference type="EMBL" id="RQM11226.1"/>
    </source>
</evidence>
<evidence type="ECO:0000313" key="1">
    <source>
        <dbReference type="EMBL" id="RMX61965.1"/>
    </source>
</evidence>
<proteinExistence type="predicted"/>
<dbReference type="InterPro" id="IPR036871">
    <property type="entry name" value="PX_dom_sf"/>
</dbReference>
<dbReference type="Gene3D" id="3.30.1520.10">
    <property type="entry name" value="Phox-like domain"/>
    <property type="match status" value="1"/>
</dbReference>
<dbReference type="EMBL" id="QKXF01000454">
    <property type="protein sequence ID" value="RQM11226.1"/>
    <property type="molecule type" value="Genomic_DNA"/>
</dbReference>
<keyword evidence="3" id="KW-1185">Reference proteome</keyword>
<organism evidence="1 3">
    <name type="scientific">Peronospora effusa</name>
    <dbReference type="NCBI Taxonomy" id="542832"/>
    <lineage>
        <taxon>Eukaryota</taxon>
        <taxon>Sar</taxon>
        <taxon>Stramenopiles</taxon>
        <taxon>Oomycota</taxon>
        <taxon>Peronosporomycetes</taxon>
        <taxon>Peronosporales</taxon>
        <taxon>Peronosporaceae</taxon>
        <taxon>Peronospora</taxon>
    </lineage>
</organism>
<dbReference type="STRING" id="542832.A0A3M6V6J8"/>
<name>A0A3M6V6J8_9STRA</name>
<evidence type="ECO:0008006" key="5">
    <source>
        <dbReference type="Google" id="ProtNLM"/>
    </source>
</evidence>
<comment type="caution">
    <text evidence="1">The sequence shown here is derived from an EMBL/GenBank/DDBJ whole genome shotgun (WGS) entry which is preliminary data.</text>
</comment>
<evidence type="ECO:0000313" key="4">
    <source>
        <dbReference type="Proteomes" id="UP000286097"/>
    </source>
</evidence>
<evidence type="ECO:0000313" key="3">
    <source>
        <dbReference type="Proteomes" id="UP000282087"/>
    </source>
</evidence>